<feature type="transmembrane region" description="Helical" evidence="8">
    <location>
        <begin position="188"/>
        <end position="211"/>
    </location>
</feature>
<evidence type="ECO:0000256" key="5">
    <source>
        <dbReference type="ARBA" id="ARBA00022692"/>
    </source>
</evidence>
<dbReference type="Proteomes" id="UP000007463">
    <property type="component" value="Chromosome"/>
</dbReference>
<feature type="transmembrane region" description="Helical" evidence="8">
    <location>
        <begin position="45"/>
        <end position="69"/>
    </location>
</feature>
<gene>
    <name evidence="9" type="ordered locus">Fluta_2518</name>
</gene>
<feature type="transmembrane region" description="Helical" evidence="8">
    <location>
        <begin position="272"/>
        <end position="291"/>
    </location>
</feature>
<feature type="transmembrane region" description="Helical" evidence="8">
    <location>
        <begin position="81"/>
        <end position="104"/>
    </location>
</feature>
<dbReference type="PANTHER" id="PTHR30472">
    <property type="entry name" value="FERRIC ENTEROBACTIN TRANSPORT SYSTEM PERMEASE PROTEIN"/>
    <property type="match status" value="1"/>
</dbReference>
<evidence type="ECO:0000256" key="3">
    <source>
        <dbReference type="ARBA" id="ARBA00022448"/>
    </source>
</evidence>
<dbReference type="PANTHER" id="PTHR30472:SF41">
    <property type="entry name" value="TRANSPORT SYSTEM PERMEASE PROTEIN"/>
    <property type="match status" value="1"/>
</dbReference>
<dbReference type="Gene3D" id="1.10.3470.10">
    <property type="entry name" value="ABC transporter involved in vitamin B12 uptake, BtuC"/>
    <property type="match status" value="1"/>
</dbReference>
<protein>
    <submittedName>
        <fullName evidence="9">Transport system permease protein</fullName>
    </submittedName>
</protein>
<reference evidence="10" key="2">
    <citation type="submission" date="2011-02" db="EMBL/GenBank/DDBJ databases">
        <title>The complete genome of Fluviicola taffensis DSM 16823.</title>
        <authorList>
            <consortium name="US DOE Joint Genome Institute (JGI-PGF)"/>
            <person name="Lucas S."/>
            <person name="Copeland A."/>
            <person name="Lapidus A."/>
            <person name="Bruce D."/>
            <person name="Goodwin L."/>
            <person name="Pitluck S."/>
            <person name="Kyrpides N."/>
            <person name="Mavromatis K."/>
            <person name="Ivanova N."/>
            <person name="Mikhailova N."/>
            <person name="Pagani I."/>
            <person name="Chertkov O."/>
            <person name="Detter J.C."/>
            <person name="Han C."/>
            <person name="Tapia R."/>
            <person name="Land M."/>
            <person name="Hauser L."/>
            <person name="Markowitz V."/>
            <person name="Cheng J.-F."/>
            <person name="Hugenholtz P."/>
            <person name="Woyke T."/>
            <person name="Wu D."/>
            <person name="Tindall B."/>
            <person name="Pomrenke H.G."/>
            <person name="Brambilla E."/>
            <person name="Klenk H.-P."/>
            <person name="Eisen J.A."/>
        </authorList>
    </citation>
    <scope>NUCLEOTIDE SEQUENCE [LARGE SCALE GENOMIC DNA]</scope>
    <source>
        <strain evidence="10">DSM 16823 / RW262 / RW262</strain>
    </source>
</reference>
<keyword evidence="3" id="KW-0813">Transport</keyword>
<dbReference type="CDD" id="cd06550">
    <property type="entry name" value="TM_ABC_iron-siderophores_like"/>
    <property type="match status" value="1"/>
</dbReference>
<accession>F2IDW1</accession>
<keyword evidence="4" id="KW-1003">Cell membrane</keyword>
<evidence type="ECO:0000256" key="1">
    <source>
        <dbReference type="ARBA" id="ARBA00004651"/>
    </source>
</evidence>
<dbReference type="InterPro" id="IPR037294">
    <property type="entry name" value="ABC_BtuC-like"/>
</dbReference>
<keyword evidence="5 8" id="KW-0812">Transmembrane</keyword>
<evidence type="ECO:0000256" key="8">
    <source>
        <dbReference type="SAM" id="Phobius"/>
    </source>
</evidence>
<dbReference type="GO" id="GO:0033214">
    <property type="term" value="P:siderophore-iron import into cell"/>
    <property type="evidence" value="ECO:0007669"/>
    <property type="project" value="TreeGrafter"/>
</dbReference>
<dbReference type="SUPFAM" id="SSF81345">
    <property type="entry name" value="ABC transporter involved in vitamin B12 uptake, BtuC"/>
    <property type="match status" value="1"/>
</dbReference>
<keyword evidence="6 8" id="KW-1133">Transmembrane helix</keyword>
<dbReference type="RefSeq" id="WP_013687273.1">
    <property type="nucleotide sequence ID" value="NC_015321.1"/>
</dbReference>
<dbReference type="KEGG" id="fte:Fluta_2518"/>
<dbReference type="EMBL" id="CP002542">
    <property type="protein sequence ID" value="AEA44503.1"/>
    <property type="molecule type" value="Genomic_DNA"/>
</dbReference>
<evidence type="ECO:0000256" key="2">
    <source>
        <dbReference type="ARBA" id="ARBA00007935"/>
    </source>
</evidence>
<sequence length="325" mass="34764" precursor="true">MWRKHLISLILFVAITLIAIGFPHGDDPWFSFLDTTNNQAWQLFVIYRIPELFIAIIAGFALSIAGLLLQTTLNNPLAGPSILGLTAGSHLMVALTIMGSSILGLEILDLGITISATIGALIFGLLILVIATRIRSMVSLLLVGMMLGTFVSAITNIILMKADANSVKAFSIWGMGSLQQVSIDQIPLISLLFLVGIGLAFSVTKPLNALILGEKPAAVLGVKVKQTRWKVIFVVSLLAGLVTAFCGPIGFIGLIVPNLVRMFYKTAQHGHLLLASGLIGSSVMVLCVLLIRIFEPIMVLPINSLTALLGAPIVLFLLLKNIHNA</sequence>
<keyword evidence="10" id="KW-1185">Reference proteome</keyword>
<comment type="similarity">
    <text evidence="2">Belongs to the binding-protein-dependent transport system permease family. FecCD subfamily.</text>
</comment>
<evidence type="ECO:0000256" key="7">
    <source>
        <dbReference type="ARBA" id="ARBA00023136"/>
    </source>
</evidence>
<name>F2IDW1_FLUTR</name>
<feature type="transmembrane region" description="Helical" evidence="8">
    <location>
        <begin position="110"/>
        <end position="131"/>
    </location>
</feature>
<evidence type="ECO:0000256" key="4">
    <source>
        <dbReference type="ARBA" id="ARBA00022475"/>
    </source>
</evidence>
<dbReference type="STRING" id="755732.Fluta_2518"/>
<feature type="transmembrane region" description="Helical" evidence="8">
    <location>
        <begin position="231"/>
        <end position="260"/>
    </location>
</feature>
<dbReference type="InterPro" id="IPR000522">
    <property type="entry name" value="ABC_transptr_permease_BtuC"/>
</dbReference>
<reference evidence="9 10" key="1">
    <citation type="journal article" date="2011" name="Stand. Genomic Sci.">
        <title>Complete genome sequence of the gliding freshwater bacterium Fluviicola taffensis type strain (RW262).</title>
        <authorList>
            <person name="Woyke T."/>
            <person name="Chertkov O."/>
            <person name="Lapidus A."/>
            <person name="Nolan M."/>
            <person name="Lucas S."/>
            <person name="Del Rio T.G."/>
            <person name="Tice H."/>
            <person name="Cheng J.F."/>
            <person name="Tapia R."/>
            <person name="Han C."/>
            <person name="Goodwin L."/>
            <person name="Pitluck S."/>
            <person name="Liolios K."/>
            <person name="Pagani I."/>
            <person name="Ivanova N."/>
            <person name="Huntemann M."/>
            <person name="Mavromatis K."/>
            <person name="Mikhailova N."/>
            <person name="Pati A."/>
            <person name="Chen A."/>
            <person name="Palaniappan K."/>
            <person name="Land M."/>
            <person name="Hauser L."/>
            <person name="Brambilla E.M."/>
            <person name="Rohde M."/>
            <person name="Mwirichia R."/>
            <person name="Sikorski J."/>
            <person name="Tindall B.J."/>
            <person name="Goker M."/>
            <person name="Bristow J."/>
            <person name="Eisen J.A."/>
            <person name="Markowitz V."/>
            <person name="Hugenholtz P."/>
            <person name="Klenk H.P."/>
            <person name="Kyrpides N.C."/>
        </authorList>
    </citation>
    <scope>NUCLEOTIDE SEQUENCE [LARGE SCALE GENOMIC DNA]</scope>
    <source>
        <strain evidence="10">DSM 16823 / RW262 / RW262</strain>
    </source>
</reference>
<evidence type="ECO:0000313" key="9">
    <source>
        <dbReference type="EMBL" id="AEA44503.1"/>
    </source>
</evidence>
<dbReference type="eggNOG" id="COG0609">
    <property type="taxonomic scope" value="Bacteria"/>
</dbReference>
<dbReference type="GO" id="GO:0022857">
    <property type="term" value="F:transmembrane transporter activity"/>
    <property type="evidence" value="ECO:0007669"/>
    <property type="project" value="InterPro"/>
</dbReference>
<feature type="transmembrane region" description="Helical" evidence="8">
    <location>
        <begin position="138"/>
        <end position="159"/>
    </location>
</feature>
<organism evidence="9 10">
    <name type="scientific">Fluviicola taffensis (strain DSM 16823 / NCIMB 13979 / RW262)</name>
    <dbReference type="NCBI Taxonomy" id="755732"/>
    <lineage>
        <taxon>Bacteria</taxon>
        <taxon>Pseudomonadati</taxon>
        <taxon>Bacteroidota</taxon>
        <taxon>Flavobacteriia</taxon>
        <taxon>Flavobacteriales</taxon>
        <taxon>Crocinitomicaceae</taxon>
        <taxon>Fluviicola</taxon>
    </lineage>
</organism>
<proteinExistence type="inferred from homology"/>
<keyword evidence="7 8" id="KW-0472">Membrane</keyword>
<dbReference type="OrthoDB" id="9811721at2"/>
<dbReference type="Pfam" id="PF01032">
    <property type="entry name" value="FecCD"/>
    <property type="match status" value="1"/>
</dbReference>
<feature type="transmembrane region" description="Helical" evidence="8">
    <location>
        <begin position="298"/>
        <end position="319"/>
    </location>
</feature>
<evidence type="ECO:0000313" key="10">
    <source>
        <dbReference type="Proteomes" id="UP000007463"/>
    </source>
</evidence>
<dbReference type="HOGENOM" id="CLU_013016_0_0_10"/>
<dbReference type="AlphaFoldDB" id="F2IDW1"/>
<dbReference type="GO" id="GO:0005886">
    <property type="term" value="C:plasma membrane"/>
    <property type="evidence" value="ECO:0007669"/>
    <property type="project" value="UniProtKB-SubCell"/>
</dbReference>
<evidence type="ECO:0000256" key="6">
    <source>
        <dbReference type="ARBA" id="ARBA00022989"/>
    </source>
</evidence>
<comment type="subcellular location">
    <subcellularLocation>
        <location evidence="1">Cell membrane</location>
        <topology evidence="1">Multi-pass membrane protein</topology>
    </subcellularLocation>
</comment>